<dbReference type="Proteomes" id="UP001215280">
    <property type="component" value="Unassembled WGS sequence"/>
</dbReference>
<sequence>MDLISSLIPLPIRRGVASTLDFLGLTPRESDSQEDNTADVITVRDILLHFFSQELVYIILDLADYWAQVKSTRAQLLQVAARKPGTMVSLCYLVTPPILDRYRHKSETIRLKVARVEFTTVDQGWASDWRVADTWDGYIWFETAIMRSNQAPDHALPDAWLWLARAIDAPVKMDVAHGYDEFLEVKDTAHDSRWTVQQSFRPSGEYRRRAVAWDANDTATPRAEWELPGEGAGDGVGFIARLRPGDRIGIFASAKYPGYANFVKSVEVSVYYRLA</sequence>
<dbReference type="AlphaFoldDB" id="A0AAD7NNA5"/>
<evidence type="ECO:0000313" key="2">
    <source>
        <dbReference type="Proteomes" id="UP001215280"/>
    </source>
</evidence>
<reference evidence="1" key="1">
    <citation type="submission" date="2023-03" db="EMBL/GenBank/DDBJ databases">
        <title>Massive genome expansion in bonnet fungi (Mycena s.s.) driven by repeated elements and novel gene families across ecological guilds.</title>
        <authorList>
            <consortium name="Lawrence Berkeley National Laboratory"/>
            <person name="Harder C.B."/>
            <person name="Miyauchi S."/>
            <person name="Viragh M."/>
            <person name="Kuo A."/>
            <person name="Thoen E."/>
            <person name="Andreopoulos B."/>
            <person name="Lu D."/>
            <person name="Skrede I."/>
            <person name="Drula E."/>
            <person name="Henrissat B."/>
            <person name="Morin E."/>
            <person name="Kohler A."/>
            <person name="Barry K."/>
            <person name="LaButti K."/>
            <person name="Morin E."/>
            <person name="Salamov A."/>
            <person name="Lipzen A."/>
            <person name="Mereny Z."/>
            <person name="Hegedus B."/>
            <person name="Baldrian P."/>
            <person name="Stursova M."/>
            <person name="Weitz H."/>
            <person name="Taylor A."/>
            <person name="Grigoriev I.V."/>
            <person name="Nagy L.G."/>
            <person name="Martin F."/>
            <person name="Kauserud H."/>
        </authorList>
    </citation>
    <scope>NUCLEOTIDE SEQUENCE</scope>
    <source>
        <strain evidence="1">CBHHK188m</strain>
    </source>
</reference>
<name>A0AAD7NNA5_9AGAR</name>
<organism evidence="1 2">
    <name type="scientific">Mycena maculata</name>
    <dbReference type="NCBI Taxonomy" id="230809"/>
    <lineage>
        <taxon>Eukaryota</taxon>
        <taxon>Fungi</taxon>
        <taxon>Dikarya</taxon>
        <taxon>Basidiomycota</taxon>
        <taxon>Agaricomycotina</taxon>
        <taxon>Agaricomycetes</taxon>
        <taxon>Agaricomycetidae</taxon>
        <taxon>Agaricales</taxon>
        <taxon>Marasmiineae</taxon>
        <taxon>Mycenaceae</taxon>
        <taxon>Mycena</taxon>
    </lineage>
</organism>
<comment type="caution">
    <text evidence="1">The sequence shown here is derived from an EMBL/GenBank/DDBJ whole genome shotgun (WGS) entry which is preliminary data.</text>
</comment>
<evidence type="ECO:0000313" key="1">
    <source>
        <dbReference type="EMBL" id="KAJ7767890.1"/>
    </source>
</evidence>
<proteinExistence type="predicted"/>
<accession>A0AAD7NNA5</accession>
<dbReference type="EMBL" id="JARJLG010000029">
    <property type="protein sequence ID" value="KAJ7767890.1"/>
    <property type="molecule type" value="Genomic_DNA"/>
</dbReference>
<protein>
    <submittedName>
        <fullName evidence="1">Uncharacterized protein</fullName>
    </submittedName>
</protein>
<gene>
    <name evidence="1" type="ORF">DFH07DRAFT_769416</name>
</gene>
<keyword evidence="2" id="KW-1185">Reference proteome</keyword>